<feature type="compositionally biased region" description="Basic and acidic residues" evidence="3">
    <location>
        <begin position="58"/>
        <end position="71"/>
    </location>
</feature>
<keyword evidence="1" id="KW-0479">Metal-binding</keyword>
<dbReference type="InterPro" id="IPR001781">
    <property type="entry name" value="Znf_LIM"/>
</dbReference>
<dbReference type="Pfam" id="PF12315">
    <property type="entry name" value="DA1-like"/>
    <property type="match status" value="1"/>
</dbReference>
<evidence type="ECO:0000259" key="4">
    <source>
        <dbReference type="SMART" id="SM00132"/>
    </source>
</evidence>
<dbReference type="SMART" id="SM00132">
    <property type="entry name" value="LIM"/>
    <property type="match status" value="1"/>
</dbReference>
<dbReference type="EMBL" id="KQ990527">
    <property type="protein sequence ID" value="KZV53183.1"/>
    <property type="molecule type" value="Genomic_DNA"/>
</dbReference>
<dbReference type="AlphaFoldDB" id="A0A2Z7D1F6"/>
<keyword evidence="6" id="KW-1185">Reference proteome</keyword>
<evidence type="ECO:0000256" key="2">
    <source>
        <dbReference type="ARBA" id="ARBA00022833"/>
    </source>
</evidence>
<dbReference type="SUPFAM" id="SSF57716">
    <property type="entry name" value="Glucocorticoid receptor-like (DNA-binding domain)"/>
    <property type="match status" value="1"/>
</dbReference>
<dbReference type="InterPro" id="IPR003903">
    <property type="entry name" value="UIM_dom"/>
</dbReference>
<dbReference type="GO" id="GO:0043130">
    <property type="term" value="F:ubiquitin binding"/>
    <property type="evidence" value="ECO:0007669"/>
    <property type="project" value="TreeGrafter"/>
</dbReference>
<feature type="compositionally biased region" description="Low complexity" evidence="3">
    <location>
        <begin position="442"/>
        <end position="460"/>
    </location>
</feature>
<evidence type="ECO:0000313" key="5">
    <source>
        <dbReference type="EMBL" id="KZV53183.1"/>
    </source>
</evidence>
<evidence type="ECO:0000313" key="6">
    <source>
        <dbReference type="Proteomes" id="UP000250235"/>
    </source>
</evidence>
<organism evidence="5 6">
    <name type="scientific">Dorcoceras hygrometricum</name>
    <dbReference type="NCBI Taxonomy" id="472368"/>
    <lineage>
        <taxon>Eukaryota</taxon>
        <taxon>Viridiplantae</taxon>
        <taxon>Streptophyta</taxon>
        <taxon>Embryophyta</taxon>
        <taxon>Tracheophyta</taxon>
        <taxon>Spermatophyta</taxon>
        <taxon>Magnoliopsida</taxon>
        <taxon>eudicotyledons</taxon>
        <taxon>Gunneridae</taxon>
        <taxon>Pentapetalae</taxon>
        <taxon>asterids</taxon>
        <taxon>lamiids</taxon>
        <taxon>Lamiales</taxon>
        <taxon>Gesneriaceae</taxon>
        <taxon>Didymocarpoideae</taxon>
        <taxon>Trichosporeae</taxon>
        <taxon>Loxocarpinae</taxon>
        <taxon>Dorcoceras</taxon>
    </lineage>
</organism>
<protein>
    <recommendedName>
        <fullName evidence="4">LIM zinc-binding domain-containing protein</fullName>
    </recommendedName>
</protein>
<dbReference type="Proteomes" id="UP000250235">
    <property type="component" value="Unassembled WGS sequence"/>
</dbReference>
<gene>
    <name evidence="5" type="ORF">F511_29913</name>
</gene>
<accession>A0A2Z7D1F6</accession>
<dbReference type="PANTHER" id="PTHR24209:SF37">
    <property type="entry name" value="LIM ZINC-BINDING DOMAIN-CONTAINING PROTEIN"/>
    <property type="match status" value="1"/>
</dbReference>
<name>A0A2Z7D1F6_9LAMI</name>
<feature type="region of interest" description="Disordered" evidence="3">
    <location>
        <begin position="57"/>
        <end position="137"/>
    </location>
</feature>
<proteinExistence type="predicted"/>
<dbReference type="GO" id="GO:0046872">
    <property type="term" value="F:metal ion binding"/>
    <property type="evidence" value="ECO:0007669"/>
    <property type="project" value="UniProtKB-KW"/>
</dbReference>
<dbReference type="InterPro" id="IPR022087">
    <property type="entry name" value="DA1-like_dom"/>
</dbReference>
<sequence length="519" mass="58671">MGWLTKIFRGSSHNILKGQYHGKYEDDTIWEGPPASTEAWSDFDKEEIDRAIALSIAEDQKGKKVIDSESHLEEDEQLARALQESLNAESPLESPPLASPTRSPQPQSPPTPQLLPPRSPKPQSPPPPRLLPPRSPRYDYGSFYPPNPFHYLPGYSEIGHGRYLSCMGAVWHPDCFCCHACNQPISEYEFSMFSNRPYHKSCYKDLHHPKCDVCKKFIPTNAAGLIEYRAHPFWHQKYCPSHENDGTPRCCSCERMEPVDARYMILDDGRKLCLECLDSSIMDTHECQPLYLEIQEFYEGLNMKVEQQIPLLLVERQALNEAMEGEKNGHHHMPETRGLCLSEEQTISTISRRPRIGGHRIIDMFTEPYRLVRCCEVTAILILYGLPRLLTGSILAHEMMHAWLRLKGYPNLSPDVEEGICQVLAHMWLDSEIVAGSGSNMASTSSSSTASSSSSSSSSSKKGKRSEFEKKLGEFFKHQIESDTSAAYGDGFRQGNKSVLEFDLKRTLDHIKLTGSFPC</sequence>
<feature type="region of interest" description="Disordered" evidence="3">
    <location>
        <begin position="440"/>
        <end position="465"/>
    </location>
</feature>
<evidence type="ECO:0000256" key="3">
    <source>
        <dbReference type="SAM" id="MobiDB-lite"/>
    </source>
</evidence>
<dbReference type="SMART" id="SM00726">
    <property type="entry name" value="UIM"/>
    <property type="match status" value="2"/>
</dbReference>
<feature type="domain" description="LIM zinc-binding" evidence="4">
    <location>
        <begin position="157"/>
        <end position="202"/>
    </location>
</feature>
<dbReference type="CDD" id="cd09396">
    <property type="entry name" value="LIM_DA1"/>
    <property type="match status" value="1"/>
</dbReference>
<dbReference type="Gene3D" id="2.10.110.10">
    <property type="entry name" value="Cysteine Rich Protein"/>
    <property type="match status" value="1"/>
</dbReference>
<dbReference type="Pfam" id="PF00412">
    <property type="entry name" value="LIM"/>
    <property type="match status" value="1"/>
</dbReference>
<feature type="compositionally biased region" description="Pro residues" evidence="3">
    <location>
        <begin position="106"/>
        <end position="135"/>
    </location>
</feature>
<dbReference type="InterPro" id="IPR045218">
    <property type="entry name" value="DA1-like"/>
</dbReference>
<reference evidence="5 6" key="1">
    <citation type="journal article" date="2015" name="Proc. Natl. Acad. Sci. U.S.A.">
        <title>The resurrection genome of Boea hygrometrica: A blueprint for survival of dehydration.</title>
        <authorList>
            <person name="Xiao L."/>
            <person name="Yang G."/>
            <person name="Zhang L."/>
            <person name="Yang X."/>
            <person name="Zhao S."/>
            <person name="Ji Z."/>
            <person name="Zhou Q."/>
            <person name="Hu M."/>
            <person name="Wang Y."/>
            <person name="Chen M."/>
            <person name="Xu Y."/>
            <person name="Jin H."/>
            <person name="Xiao X."/>
            <person name="Hu G."/>
            <person name="Bao F."/>
            <person name="Hu Y."/>
            <person name="Wan P."/>
            <person name="Li L."/>
            <person name="Deng X."/>
            <person name="Kuang T."/>
            <person name="Xiang C."/>
            <person name="Zhu J.K."/>
            <person name="Oliver M.J."/>
            <person name="He Y."/>
        </authorList>
    </citation>
    <scope>NUCLEOTIDE SEQUENCE [LARGE SCALE GENOMIC DNA]</scope>
    <source>
        <strain evidence="6">cv. XS01</strain>
    </source>
</reference>
<dbReference type="PANTHER" id="PTHR24209">
    <property type="entry name" value="PROTEIN DA1-RELATED 2"/>
    <property type="match status" value="1"/>
</dbReference>
<dbReference type="PROSITE" id="PS50330">
    <property type="entry name" value="UIM"/>
    <property type="match status" value="1"/>
</dbReference>
<evidence type="ECO:0000256" key="1">
    <source>
        <dbReference type="ARBA" id="ARBA00022723"/>
    </source>
</evidence>
<dbReference type="OrthoDB" id="25414at2759"/>
<keyword evidence="2" id="KW-0862">Zinc</keyword>